<evidence type="ECO:0000313" key="2">
    <source>
        <dbReference type="EMBL" id="CAB4196151.1"/>
    </source>
</evidence>
<accession>A0A6J5S970</accession>
<dbReference type="EMBL" id="LR797355">
    <property type="protein sequence ID" value="CAB4205289.1"/>
    <property type="molecule type" value="Genomic_DNA"/>
</dbReference>
<protein>
    <submittedName>
        <fullName evidence="3">Uncharacterized protein</fullName>
    </submittedName>
</protein>
<reference evidence="3" key="1">
    <citation type="submission" date="2020-05" db="EMBL/GenBank/DDBJ databases">
        <authorList>
            <person name="Chiriac C."/>
            <person name="Salcher M."/>
            <person name="Ghai R."/>
            <person name="Kavagutti S V."/>
        </authorList>
    </citation>
    <scope>NUCLEOTIDE SEQUENCE</scope>
</reference>
<name>A0A6J5S970_9CAUD</name>
<organism evidence="3">
    <name type="scientific">uncultured Caudovirales phage</name>
    <dbReference type="NCBI Taxonomy" id="2100421"/>
    <lineage>
        <taxon>Viruses</taxon>
        <taxon>Duplodnaviria</taxon>
        <taxon>Heunggongvirae</taxon>
        <taxon>Uroviricota</taxon>
        <taxon>Caudoviricetes</taxon>
        <taxon>Peduoviridae</taxon>
        <taxon>Maltschvirus</taxon>
        <taxon>Maltschvirus maltsch</taxon>
    </lineage>
</organism>
<feature type="compositionally biased region" description="Pro residues" evidence="1">
    <location>
        <begin position="42"/>
        <end position="51"/>
    </location>
</feature>
<evidence type="ECO:0000313" key="3">
    <source>
        <dbReference type="EMBL" id="CAB4205289.1"/>
    </source>
</evidence>
<dbReference type="EMBL" id="LR797239">
    <property type="protein sequence ID" value="CAB4196151.1"/>
    <property type="molecule type" value="Genomic_DNA"/>
</dbReference>
<evidence type="ECO:0000256" key="1">
    <source>
        <dbReference type="SAM" id="MobiDB-lite"/>
    </source>
</evidence>
<gene>
    <name evidence="2" type="ORF">UFOVP1287_55</name>
    <name evidence="3" type="ORF">UFOVP1408_58</name>
</gene>
<feature type="region of interest" description="Disordered" evidence="1">
    <location>
        <begin position="1"/>
        <end position="67"/>
    </location>
</feature>
<feature type="compositionally biased region" description="Pro residues" evidence="1">
    <location>
        <begin position="433"/>
        <end position="468"/>
    </location>
</feature>
<feature type="compositionally biased region" description="Pro residues" evidence="1">
    <location>
        <begin position="14"/>
        <end position="24"/>
    </location>
</feature>
<feature type="region of interest" description="Disordered" evidence="1">
    <location>
        <begin position="411"/>
        <end position="477"/>
    </location>
</feature>
<proteinExistence type="predicted"/>
<sequence>MYGGAPPALQAPTYGPPPQDPTYGPPIQDSTYGLPPQDSTYGPPPQDPTYGPPIQDSTYGLPPQALARGVDPAAGGMGAISPSFFGGTVMPTNEMSYRFMKAVQGGDEQEVKALMQEADALSTKKAHQAKIDRMVNLAVMSGLGIASGAPGTYGDFGTQVARGILTGINYDQSQQRQDSMDDYRKDQAEAARSRAMSYADQVRTSQYNATRPKLKTKNIILPDGTPGLGIIQSDGTVTVSMGPDGRPTRPMFTPHYEKDDKGVVVRIGPEGAAAPVESLEGGDLRTPAPLAFTPGTGPNGELGTVDRRTGKFTAYPEQPLPKINLDRPVPLPVANSTLEFLLEYAKGSKLGERAARLLYGEVRANPGAFSYREFARRANVIRGLVERPPSQGDPFQAKLLQLLGVPGVEPGEAPALPSMPPPSAAPPSAALPSMPPPSAALPSMPPPSAALPSMPPPSAALPSMPPPSADSDRTRTILAPYAERAKTTDVSMESMVVALVAAGYSRQRAEAEARAFAQGQ</sequence>